<gene>
    <name evidence="9" type="ORF">ECRASSUSDP1_LOCUS26151</name>
</gene>
<dbReference type="PROSITE" id="PS50011">
    <property type="entry name" value="PROTEIN_KINASE_DOM"/>
    <property type="match status" value="1"/>
</dbReference>
<dbReference type="Gene3D" id="2.30.29.30">
    <property type="entry name" value="Pleckstrin-homology domain (PH domain)/Phosphotyrosine-binding domain (PTB)"/>
    <property type="match status" value="1"/>
</dbReference>
<feature type="binding site" evidence="5">
    <location>
        <position position="411"/>
    </location>
    <ligand>
        <name>ATP</name>
        <dbReference type="ChEBI" id="CHEBI:30616"/>
    </ligand>
</feature>
<dbReference type="SUPFAM" id="SSF50729">
    <property type="entry name" value="PH domain-like"/>
    <property type="match status" value="1"/>
</dbReference>
<evidence type="ECO:0000256" key="3">
    <source>
        <dbReference type="ARBA" id="ARBA00022840"/>
    </source>
</evidence>
<keyword evidence="10" id="KW-1185">Reference proteome</keyword>
<evidence type="ECO:0000259" key="8">
    <source>
        <dbReference type="PROSITE" id="PS50222"/>
    </source>
</evidence>
<dbReference type="Gene3D" id="1.10.510.10">
    <property type="entry name" value="Transferase(Phosphotransferase) domain 1"/>
    <property type="match status" value="1"/>
</dbReference>
<reference evidence="9" key="1">
    <citation type="submission" date="2023-07" db="EMBL/GenBank/DDBJ databases">
        <authorList>
            <consortium name="AG Swart"/>
            <person name="Singh M."/>
            <person name="Singh A."/>
            <person name="Seah K."/>
            <person name="Emmerich C."/>
        </authorList>
    </citation>
    <scope>NUCLEOTIDE SEQUENCE</scope>
    <source>
        <strain evidence="9">DP1</strain>
    </source>
</reference>
<comment type="subunit">
    <text evidence="1">Monomer.</text>
</comment>
<dbReference type="GO" id="GO:0004672">
    <property type="term" value="F:protein kinase activity"/>
    <property type="evidence" value="ECO:0007669"/>
    <property type="project" value="InterPro"/>
</dbReference>
<evidence type="ECO:0000313" key="10">
    <source>
        <dbReference type="Proteomes" id="UP001295684"/>
    </source>
</evidence>
<dbReference type="FunFam" id="1.10.510.10:FF:000571">
    <property type="entry name" value="Maternal embryonic leucine zipper kinase"/>
    <property type="match status" value="1"/>
</dbReference>
<dbReference type="InterPro" id="IPR001849">
    <property type="entry name" value="PH_domain"/>
</dbReference>
<protein>
    <submittedName>
        <fullName evidence="9">Uncharacterized protein</fullName>
    </submittedName>
</protein>
<organism evidence="9 10">
    <name type="scientific">Euplotes crassus</name>
    <dbReference type="NCBI Taxonomy" id="5936"/>
    <lineage>
        <taxon>Eukaryota</taxon>
        <taxon>Sar</taxon>
        <taxon>Alveolata</taxon>
        <taxon>Ciliophora</taxon>
        <taxon>Intramacronucleata</taxon>
        <taxon>Spirotrichea</taxon>
        <taxon>Hypotrichia</taxon>
        <taxon>Euplotida</taxon>
        <taxon>Euplotidae</taxon>
        <taxon>Moneuplotes</taxon>
    </lineage>
</organism>
<dbReference type="SMART" id="SM00233">
    <property type="entry name" value="PH"/>
    <property type="match status" value="1"/>
</dbReference>
<proteinExistence type="inferred from homology"/>
<evidence type="ECO:0000256" key="5">
    <source>
        <dbReference type="PROSITE-ProRule" id="PRU10141"/>
    </source>
</evidence>
<dbReference type="GO" id="GO:0005524">
    <property type="term" value="F:ATP binding"/>
    <property type="evidence" value="ECO:0007669"/>
    <property type="project" value="UniProtKB-UniRule"/>
</dbReference>
<sequence length="642" mass="72826">MGANQTITLKKVTKAMPITRKQEMNSLFTEKEIKLLFLMYKDLSINSLHSGLITKSAFLKFTELPGIIGQRTYKYATTTPKDGLNFDQFISLIAKFTKADAEEMYKALFEILDTDNDGFFGLEDLITLLRTFETSEIIPELLRESPGFEDKVLNILSDEEVGSNNGSTTSIATLESSGEIPTITLESLAYISSTKITRIAMKMLKNGGFEKDAKLGFVDFSKFLKRHPCFTTEFQKAMKRHYWSGDSQESTKKSLPTHSEEISGAKTGTDFFLQQDEINIAGVLKKKGAKSGKTKRRYYIIKGNMMYYYLKKGDSIPRGVMYLPNKLMSLSPNKGKNGIKVYSQDSTSEYKTLFASSEEECEQWYKCMLTGANNEDINLKYKMKETLGVGKFSTVRKGYLRSDETQKVAIKIVSKKDITEKEKEYILNEVSILKLINHPNIPKVHGIYETNEKIFIAMDLIKDGELFEYLIESRRLPTEEANKAVSQLLKVMKYLKELKIMHRDIKTENMMVNLGKGGKLKKVYLIDFGLAKFMDSSVEVTQKLGTMGYCAPEVILKEKYGESVDMWSAGIVYYLLLAGKLPFDGKTNESISDRTVNSPLSLEDKVFKELDLKIHQFLESSLIKDPKERLTVEDGLALVSTF</sequence>
<keyword evidence="2 5" id="KW-0547">Nucleotide-binding</keyword>
<dbReference type="PROSITE" id="PS50222">
    <property type="entry name" value="EF_HAND_2"/>
    <property type="match status" value="1"/>
</dbReference>
<dbReference type="SMART" id="SM00220">
    <property type="entry name" value="S_TKc"/>
    <property type="match status" value="1"/>
</dbReference>
<dbReference type="InterPro" id="IPR011993">
    <property type="entry name" value="PH-like_dom_sf"/>
</dbReference>
<feature type="domain" description="PH" evidence="6">
    <location>
        <begin position="277"/>
        <end position="373"/>
    </location>
</feature>
<evidence type="ECO:0000259" key="6">
    <source>
        <dbReference type="PROSITE" id="PS50003"/>
    </source>
</evidence>
<dbReference type="InterPro" id="IPR011992">
    <property type="entry name" value="EF-hand-dom_pair"/>
</dbReference>
<evidence type="ECO:0000256" key="4">
    <source>
        <dbReference type="ARBA" id="ARBA00024334"/>
    </source>
</evidence>
<accession>A0AAD1Y807</accession>
<name>A0AAD1Y807_EUPCR</name>
<dbReference type="Pfam" id="PF00069">
    <property type="entry name" value="Pkinase"/>
    <property type="match status" value="1"/>
</dbReference>
<comment type="caution">
    <text evidence="9">The sequence shown here is derived from an EMBL/GenBank/DDBJ whole genome shotgun (WGS) entry which is preliminary data.</text>
</comment>
<dbReference type="EMBL" id="CAMPGE010026952">
    <property type="protein sequence ID" value="CAI2384617.1"/>
    <property type="molecule type" value="Genomic_DNA"/>
</dbReference>
<dbReference type="AlphaFoldDB" id="A0AAD1Y807"/>
<comment type="similarity">
    <text evidence="4">Belongs to the protein kinase superfamily. Ser/Thr protein kinase family. CDPK subfamily.</text>
</comment>
<evidence type="ECO:0000313" key="9">
    <source>
        <dbReference type="EMBL" id="CAI2384617.1"/>
    </source>
</evidence>
<evidence type="ECO:0000259" key="7">
    <source>
        <dbReference type="PROSITE" id="PS50011"/>
    </source>
</evidence>
<dbReference type="InterPro" id="IPR011009">
    <property type="entry name" value="Kinase-like_dom_sf"/>
</dbReference>
<dbReference type="InterPro" id="IPR017441">
    <property type="entry name" value="Protein_kinase_ATP_BS"/>
</dbReference>
<dbReference type="Gene3D" id="1.10.238.10">
    <property type="entry name" value="EF-hand"/>
    <property type="match status" value="1"/>
</dbReference>
<dbReference type="InterPro" id="IPR000719">
    <property type="entry name" value="Prot_kinase_dom"/>
</dbReference>
<dbReference type="SUPFAM" id="SSF56112">
    <property type="entry name" value="Protein kinase-like (PK-like)"/>
    <property type="match status" value="1"/>
</dbReference>
<feature type="domain" description="Protein kinase" evidence="7">
    <location>
        <begin position="381"/>
        <end position="642"/>
    </location>
</feature>
<dbReference type="PROSITE" id="PS00107">
    <property type="entry name" value="PROTEIN_KINASE_ATP"/>
    <property type="match status" value="1"/>
</dbReference>
<evidence type="ECO:0000256" key="1">
    <source>
        <dbReference type="ARBA" id="ARBA00011245"/>
    </source>
</evidence>
<dbReference type="PROSITE" id="PS00108">
    <property type="entry name" value="PROTEIN_KINASE_ST"/>
    <property type="match status" value="1"/>
</dbReference>
<dbReference type="GO" id="GO:0005509">
    <property type="term" value="F:calcium ion binding"/>
    <property type="evidence" value="ECO:0007669"/>
    <property type="project" value="InterPro"/>
</dbReference>
<evidence type="ECO:0000256" key="2">
    <source>
        <dbReference type="ARBA" id="ARBA00022741"/>
    </source>
</evidence>
<dbReference type="Pfam" id="PF00169">
    <property type="entry name" value="PH"/>
    <property type="match status" value="1"/>
</dbReference>
<feature type="domain" description="EF-hand" evidence="8">
    <location>
        <begin position="100"/>
        <end position="135"/>
    </location>
</feature>
<keyword evidence="3 5" id="KW-0067">ATP-binding</keyword>
<dbReference type="SUPFAM" id="SSF47473">
    <property type="entry name" value="EF-hand"/>
    <property type="match status" value="1"/>
</dbReference>
<dbReference type="InterPro" id="IPR008271">
    <property type="entry name" value="Ser/Thr_kinase_AS"/>
</dbReference>
<dbReference type="PANTHER" id="PTHR24347">
    <property type="entry name" value="SERINE/THREONINE-PROTEIN KINASE"/>
    <property type="match status" value="1"/>
</dbReference>
<dbReference type="Proteomes" id="UP001295684">
    <property type="component" value="Unassembled WGS sequence"/>
</dbReference>
<dbReference type="InterPro" id="IPR002048">
    <property type="entry name" value="EF_hand_dom"/>
</dbReference>
<dbReference type="PROSITE" id="PS50003">
    <property type="entry name" value="PH_DOMAIN"/>
    <property type="match status" value="1"/>
</dbReference>